<keyword evidence="7" id="KW-0677">Repeat</keyword>
<feature type="domain" description="Integrin alpha third immunoglobulin-like" evidence="21">
    <location>
        <begin position="852"/>
        <end position="1048"/>
    </location>
</feature>
<dbReference type="PROSITE" id="PS00242">
    <property type="entry name" value="INTEGRIN_ALPHA"/>
    <property type="match status" value="1"/>
</dbReference>
<dbReference type="FunCoup" id="G3WC24">
    <property type="interactions" value="972"/>
</dbReference>
<dbReference type="GO" id="GO:0034674">
    <property type="term" value="C:integrin alpha5-beta1 complex"/>
    <property type="evidence" value="ECO:0007669"/>
    <property type="project" value="Ensembl"/>
</dbReference>
<evidence type="ECO:0000256" key="8">
    <source>
        <dbReference type="ARBA" id="ARBA00022837"/>
    </source>
</evidence>
<dbReference type="SUPFAM" id="SSF69179">
    <property type="entry name" value="Integrin domains"/>
    <property type="match status" value="3"/>
</dbReference>
<dbReference type="GO" id="GO:0007044">
    <property type="term" value="P:cell-substrate junction assembly"/>
    <property type="evidence" value="ECO:0007669"/>
    <property type="project" value="Ensembl"/>
</dbReference>
<dbReference type="Gene3D" id="2.130.10.130">
    <property type="entry name" value="Integrin alpha, N-terminal"/>
    <property type="match status" value="1"/>
</dbReference>
<reference evidence="22" key="3">
    <citation type="submission" date="2025-09" db="UniProtKB">
        <authorList>
            <consortium name="Ensembl"/>
        </authorList>
    </citation>
    <scope>IDENTIFICATION</scope>
</reference>
<dbReference type="GO" id="GO:0007160">
    <property type="term" value="P:cell-matrix adhesion"/>
    <property type="evidence" value="ECO:0007669"/>
    <property type="project" value="TreeGrafter"/>
</dbReference>
<dbReference type="GO" id="GO:0038023">
    <property type="term" value="F:signaling receptor activity"/>
    <property type="evidence" value="ECO:0007669"/>
    <property type="project" value="Ensembl"/>
</dbReference>
<dbReference type="GO" id="GO:0005911">
    <property type="term" value="C:cell-cell junction"/>
    <property type="evidence" value="ECO:0007669"/>
    <property type="project" value="Ensembl"/>
</dbReference>
<evidence type="ECO:0000259" key="21">
    <source>
        <dbReference type="Pfam" id="PF20806"/>
    </source>
</evidence>
<dbReference type="FunFam" id="2.60.40.1510:FF:000001">
    <property type="entry name" value="Integrin alpha V"/>
    <property type="match status" value="1"/>
</dbReference>
<comment type="similarity">
    <text evidence="2 17">Belongs to the integrin alpha chain family.</text>
</comment>
<dbReference type="SMART" id="SM00191">
    <property type="entry name" value="Int_alpha"/>
    <property type="match status" value="5"/>
</dbReference>
<dbReference type="InterPro" id="IPR032695">
    <property type="entry name" value="Integrin_dom_sf"/>
</dbReference>
<dbReference type="GeneID" id="100923187"/>
<evidence type="ECO:0000256" key="6">
    <source>
        <dbReference type="ARBA" id="ARBA00022729"/>
    </source>
</evidence>
<keyword evidence="9 17" id="KW-0130">Cell adhesion</keyword>
<evidence type="ECO:0000256" key="17">
    <source>
        <dbReference type="RuleBase" id="RU003762"/>
    </source>
</evidence>
<keyword evidence="3" id="KW-0165">Cleavage on pair of basic residues</keyword>
<evidence type="ECO:0000259" key="19">
    <source>
        <dbReference type="Pfam" id="PF08441"/>
    </source>
</evidence>
<dbReference type="FunFam" id="2.130.10.130:FF:000003">
    <property type="entry name" value="Integrin alpha V"/>
    <property type="match status" value="1"/>
</dbReference>
<dbReference type="SUPFAM" id="SSF69318">
    <property type="entry name" value="Integrin alpha N-terminal domain"/>
    <property type="match status" value="1"/>
</dbReference>
<protein>
    <submittedName>
        <fullName evidence="22">Integrin subunit alpha 5</fullName>
    </submittedName>
</protein>
<evidence type="ECO:0000256" key="16">
    <source>
        <dbReference type="PROSITE-ProRule" id="PRU00803"/>
    </source>
</evidence>
<keyword evidence="10 17" id="KW-1133">Transmembrane helix</keyword>
<dbReference type="GO" id="GO:0009897">
    <property type="term" value="C:external side of plasma membrane"/>
    <property type="evidence" value="ECO:0007669"/>
    <property type="project" value="Ensembl"/>
</dbReference>
<dbReference type="InterPro" id="IPR048286">
    <property type="entry name" value="Integrin_alpha_Ig-like_3"/>
</dbReference>
<dbReference type="GO" id="GO:0023035">
    <property type="term" value="P:CD40 signaling pathway"/>
    <property type="evidence" value="ECO:0007669"/>
    <property type="project" value="Ensembl"/>
</dbReference>
<evidence type="ECO:0000256" key="14">
    <source>
        <dbReference type="ARBA" id="ARBA00023170"/>
    </source>
</evidence>
<keyword evidence="15" id="KW-0325">Glycoprotein</keyword>
<dbReference type="InterPro" id="IPR018184">
    <property type="entry name" value="Integrin_alpha_C_CS"/>
</dbReference>
<feature type="repeat" description="FG-GAP" evidence="16">
    <location>
        <begin position="438"/>
        <end position="497"/>
    </location>
</feature>
<feature type="repeat" description="FG-GAP" evidence="16">
    <location>
        <begin position="501"/>
        <end position="564"/>
    </location>
</feature>
<dbReference type="GO" id="GO:1900748">
    <property type="term" value="P:positive regulation of vascular endothelial growth factor signaling pathway"/>
    <property type="evidence" value="ECO:0007669"/>
    <property type="project" value="Ensembl"/>
</dbReference>
<dbReference type="InterPro" id="IPR013649">
    <property type="entry name" value="Integrin_alpha_Ig-like_1"/>
</dbReference>
<evidence type="ECO:0000256" key="2">
    <source>
        <dbReference type="ARBA" id="ARBA00008054"/>
    </source>
</evidence>
<feature type="transmembrane region" description="Helical" evidence="17">
    <location>
        <begin position="1059"/>
        <end position="1081"/>
    </location>
</feature>
<dbReference type="GO" id="GO:0007159">
    <property type="term" value="P:leukocyte cell-cell adhesion"/>
    <property type="evidence" value="ECO:0007669"/>
    <property type="project" value="Ensembl"/>
</dbReference>
<dbReference type="GO" id="GO:0007613">
    <property type="term" value="P:memory"/>
    <property type="evidence" value="ECO:0007669"/>
    <property type="project" value="Ensembl"/>
</dbReference>
<evidence type="ECO:0000256" key="11">
    <source>
        <dbReference type="ARBA" id="ARBA00023037"/>
    </source>
</evidence>
<dbReference type="GeneTree" id="ENSGT00940000158061"/>
<evidence type="ECO:0000313" key="23">
    <source>
        <dbReference type="Proteomes" id="UP000007648"/>
    </source>
</evidence>
<dbReference type="Gene3D" id="1.20.5.930">
    <property type="entry name" value="Bicelle-embedded integrin alpha(iib) transmembrane segment"/>
    <property type="match status" value="1"/>
</dbReference>
<dbReference type="GO" id="GO:0006914">
    <property type="term" value="P:autophagy"/>
    <property type="evidence" value="ECO:0007669"/>
    <property type="project" value="Ensembl"/>
</dbReference>
<dbReference type="GO" id="GO:0007229">
    <property type="term" value="P:integrin-mediated signaling pathway"/>
    <property type="evidence" value="ECO:0007669"/>
    <property type="project" value="UniProtKB-KW"/>
</dbReference>
<dbReference type="GO" id="GO:0005925">
    <property type="term" value="C:focal adhesion"/>
    <property type="evidence" value="ECO:0007669"/>
    <property type="project" value="Ensembl"/>
</dbReference>
<name>G3WC24_SARHA</name>
<dbReference type="STRING" id="9305.ENSSHAP00000012979"/>
<evidence type="ECO:0000256" key="15">
    <source>
        <dbReference type="ARBA" id="ARBA00023180"/>
    </source>
</evidence>
<accession>G3WC24</accession>
<evidence type="ECO:0000256" key="18">
    <source>
        <dbReference type="SAM" id="MobiDB-lite"/>
    </source>
</evidence>
<evidence type="ECO:0000256" key="13">
    <source>
        <dbReference type="ARBA" id="ARBA00023157"/>
    </source>
</evidence>
<feature type="repeat" description="FG-GAP" evidence="16">
    <location>
        <begin position="372"/>
        <end position="437"/>
    </location>
</feature>
<dbReference type="InParanoid" id="G3WC24"/>
<evidence type="ECO:0000313" key="22">
    <source>
        <dbReference type="Ensembl" id="ENSSHAP00000012979.2"/>
    </source>
</evidence>
<dbReference type="Gene3D" id="2.60.40.1530">
    <property type="entry name" value="ntegrin, alpha v. Chain A, domain 4"/>
    <property type="match status" value="1"/>
</dbReference>
<evidence type="ECO:0000256" key="7">
    <source>
        <dbReference type="ARBA" id="ARBA00022737"/>
    </source>
</evidence>
<dbReference type="GO" id="GO:0034113">
    <property type="term" value="P:heterotypic cell-cell adhesion"/>
    <property type="evidence" value="ECO:0007669"/>
    <property type="project" value="Ensembl"/>
</dbReference>
<feature type="compositionally biased region" description="Basic and acidic residues" evidence="18">
    <location>
        <begin position="941"/>
        <end position="954"/>
    </location>
</feature>
<dbReference type="RefSeq" id="XP_003772382.2">
    <property type="nucleotide sequence ID" value="XM_003772334.4"/>
</dbReference>
<dbReference type="GO" id="GO:0031410">
    <property type="term" value="C:cytoplasmic vesicle"/>
    <property type="evidence" value="ECO:0007669"/>
    <property type="project" value="Ensembl"/>
</dbReference>
<feature type="domain" description="Integrin alpha first immunoglubulin-like" evidence="19">
    <location>
        <begin position="550"/>
        <end position="704"/>
    </location>
</feature>
<dbReference type="GO" id="GO:0035313">
    <property type="term" value="P:wound healing, spreading of epidermal cells"/>
    <property type="evidence" value="ECO:0007669"/>
    <property type="project" value="Ensembl"/>
</dbReference>
<dbReference type="InterPro" id="IPR028994">
    <property type="entry name" value="Integrin_alpha_N"/>
</dbReference>
<reference evidence="22" key="2">
    <citation type="submission" date="2025-08" db="UniProtKB">
        <authorList>
            <consortium name="Ensembl"/>
        </authorList>
    </citation>
    <scope>IDENTIFICATION</scope>
</reference>
<dbReference type="GO" id="GO:0035987">
    <property type="term" value="P:endodermal cell differentiation"/>
    <property type="evidence" value="ECO:0007669"/>
    <property type="project" value="Ensembl"/>
</dbReference>
<reference evidence="22 23" key="1">
    <citation type="journal article" date="2011" name="Proc. Natl. Acad. Sci. U.S.A.">
        <title>Genetic diversity and population structure of the endangered marsupial Sarcophilus harrisii (Tasmanian devil).</title>
        <authorList>
            <person name="Miller W."/>
            <person name="Hayes V.M."/>
            <person name="Ratan A."/>
            <person name="Petersen D.C."/>
            <person name="Wittekindt N.E."/>
            <person name="Miller J."/>
            <person name="Walenz B."/>
            <person name="Knight J."/>
            <person name="Qi J."/>
            <person name="Zhao F."/>
            <person name="Wang Q."/>
            <person name="Bedoya-Reina O.C."/>
            <person name="Katiyar N."/>
            <person name="Tomsho L.P."/>
            <person name="Kasson L.M."/>
            <person name="Hardie R.A."/>
            <person name="Woodbridge P."/>
            <person name="Tindall E.A."/>
            <person name="Bertelsen M.F."/>
            <person name="Dixon D."/>
            <person name="Pyecroft S."/>
            <person name="Helgen K.M."/>
            <person name="Lesk A.M."/>
            <person name="Pringle T.H."/>
            <person name="Patterson N."/>
            <person name="Zhang Y."/>
            <person name="Kreiss A."/>
            <person name="Woods G.M."/>
            <person name="Jones M.E."/>
            <person name="Schuster S.C."/>
        </authorList>
    </citation>
    <scope>NUCLEOTIDE SEQUENCE [LARGE SCALE GENOMIC DNA]</scope>
</reference>
<dbReference type="GO" id="GO:1903672">
    <property type="term" value="P:positive regulation of sprouting angiogenesis"/>
    <property type="evidence" value="ECO:0007669"/>
    <property type="project" value="Ensembl"/>
</dbReference>
<keyword evidence="11 17" id="KW-0401">Integrin</keyword>
<dbReference type="PROSITE" id="PS51470">
    <property type="entry name" value="FG_GAP"/>
    <property type="match status" value="7"/>
</dbReference>
<evidence type="ECO:0000256" key="1">
    <source>
        <dbReference type="ARBA" id="ARBA00004479"/>
    </source>
</evidence>
<dbReference type="HOGENOM" id="CLU_004111_4_0_1"/>
<dbReference type="PRINTS" id="PR01185">
    <property type="entry name" value="INTEGRINA"/>
</dbReference>
<feature type="domain" description="Integrin alpha second immunoglobulin-like" evidence="20">
    <location>
        <begin position="705"/>
        <end position="846"/>
    </location>
</feature>
<keyword evidence="8" id="KW-0106">Calcium</keyword>
<dbReference type="InterPro" id="IPR048285">
    <property type="entry name" value="Integrin_alpha_Ig-like_2"/>
</dbReference>
<dbReference type="AlphaFoldDB" id="G3WC24"/>
<dbReference type="GO" id="GO:0010507">
    <property type="term" value="P:negative regulation of autophagy"/>
    <property type="evidence" value="ECO:0007669"/>
    <property type="project" value="Ensembl"/>
</dbReference>
<feature type="repeat" description="FG-GAP" evidence="16">
    <location>
        <begin position="319"/>
        <end position="371"/>
    </location>
</feature>
<feature type="region of interest" description="Disordered" evidence="18">
    <location>
        <begin position="932"/>
        <end position="958"/>
    </location>
</feature>
<evidence type="ECO:0000259" key="20">
    <source>
        <dbReference type="Pfam" id="PF20805"/>
    </source>
</evidence>
<dbReference type="CTD" id="3678"/>
<dbReference type="Pfam" id="PF20806">
    <property type="entry name" value="Integrin_A_Ig_3"/>
    <property type="match status" value="1"/>
</dbReference>
<keyword evidence="5" id="KW-0479">Metal-binding</keyword>
<keyword evidence="23" id="KW-1185">Reference proteome</keyword>
<dbReference type="GO" id="GO:2000811">
    <property type="term" value="P:negative regulation of anoikis"/>
    <property type="evidence" value="ECO:0007669"/>
    <property type="project" value="Ensembl"/>
</dbReference>
<evidence type="ECO:0000256" key="5">
    <source>
        <dbReference type="ARBA" id="ARBA00022723"/>
    </source>
</evidence>
<dbReference type="OrthoDB" id="5317514at2759"/>
<dbReference type="GO" id="GO:0032587">
    <property type="term" value="C:ruffle membrane"/>
    <property type="evidence" value="ECO:0007669"/>
    <property type="project" value="Ensembl"/>
</dbReference>
<evidence type="ECO:0000256" key="10">
    <source>
        <dbReference type="ARBA" id="ARBA00022989"/>
    </source>
</evidence>
<feature type="repeat" description="FG-GAP" evidence="16">
    <location>
        <begin position="103"/>
        <end position="168"/>
    </location>
</feature>
<dbReference type="GO" id="GO:0005509">
    <property type="term" value="F:calcium ion binding"/>
    <property type="evidence" value="ECO:0007669"/>
    <property type="project" value="Ensembl"/>
</dbReference>
<dbReference type="GO" id="GO:0005783">
    <property type="term" value="C:endoplasmic reticulum"/>
    <property type="evidence" value="ECO:0007669"/>
    <property type="project" value="Ensembl"/>
</dbReference>
<evidence type="ECO:0000256" key="4">
    <source>
        <dbReference type="ARBA" id="ARBA00022692"/>
    </source>
</evidence>
<evidence type="ECO:0000256" key="12">
    <source>
        <dbReference type="ARBA" id="ARBA00023136"/>
    </source>
</evidence>
<keyword evidence="12 17" id="KW-0472">Membrane</keyword>
<proteinExistence type="inferred from homology"/>
<comment type="subcellular location">
    <subcellularLocation>
        <location evidence="1 17">Membrane</location>
        <topology evidence="1 17">Single-pass type I membrane protein</topology>
    </subcellularLocation>
</comment>
<dbReference type="PANTHER" id="PTHR23220:SF3">
    <property type="entry name" value="INTEGRIN ALPHA-5"/>
    <property type="match status" value="1"/>
</dbReference>
<organism evidence="22 23">
    <name type="scientific">Sarcophilus harrisii</name>
    <name type="common">Tasmanian devil</name>
    <name type="synonym">Sarcophilus laniarius</name>
    <dbReference type="NCBI Taxonomy" id="9305"/>
    <lineage>
        <taxon>Eukaryota</taxon>
        <taxon>Metazoa</taxon>
        <taxon>Chordata</taxon>
        <taxon>Craniata</taxon>
        <taxon>Vertebrata</taxon>
        <taxon>Euteleostomi</taxon>
        <taxon>Mammalia</taxon>
        <taxon>Metatheria</taxon>
        <taxon>Dasyuromorphia</taxon>
        <taxon>Dasyuridae</taxon>
        <taxon>Sarcophilus</taxon>
    </lineage>
</organism>
<dbReference type="GO" id="GO:0005178">
    <property type="term" value="F:integrin binding"/>
    <property type="evidence" value="ECO:0007669"/>
    <property type="project" value="Ensembl"/>
</dbReference>
<dbReference type="GO" id="GO:0005794">
    <property type="term" value="C:Golgi apparatus"/>
    <property type="evidence" value="ECO:0007669"/>
    <property type="project" value="Ensembl"/>
</dbReference>
<dbReference type="KEGG" id="shr:100923187"/>
<dbReference type="PANTHER" id="PTHR23220">
    <property type="entry name" value="INTEGRIN ALPHA"/>
    <property type="match status" value="1"/>
</dbReference>
<keyword evidence="13" id="KW-1015">Disulfide bond</keyword>
<dbReference type="GO" id="GO:0033631">
    <property type="term" value="P:cell-cell adhesion mediated by integrin"/>
    <property type="evidence" value="ECO:0007669"/>
    <property type="project" value="Ensembl"/>
</dbReference>
<dbReference type="FunFam" id="2.60.40.1460:FF:000001">
    <property type="entry name" value="Integrin, alpha V"/>
    <property type="match status" value="1"/>
</dbReference>
<dbReference type="InterPro" id="IPR000413">
    <property type="entry name" value="Integrin_alpha"/>
</dbReference>
<sequence length="1109" mass="121317">MPPYPPHRPRGGGLSREFGKLLPELSHSSLGGLGSDSGSVAPGQGRLGAMGSWTPGFLLLTRLLRSSPRARHRLLQLLLLRPRSLLLSLLLLLLLQSGVRGFNLDGEAPAVLTGPEGSLFGFSVEFYRPGAEGVSVLVGAPKANTSQPGVLQGGAVYLCPWGPNSAQCTPIVFDSKGSRPLESSLSSPEGEEPVEYKSLQWFGATVRAHGSTILACAPLYSWRTEKEPMSDPVGTCYLSTDNFTRFLEYSPCRSDFSSATGQGYCQGGFSAEFTKTGRVLLGGPGSYYWQGQILSATQEQIAESYYPEYLITEVRGQLQTRQASSTYDDSYLGYAVAVGEFNGDGTEDFVAGVPKGNLTYGYVTILDGSDVQSLYNFSGEQMASYFGYAVAATDINGDGLDDLLVGAPLLMERTADGQAQEVGRVYVYLQHPSGMEPTPDLTLTGLDEFGRFGSSLSPLGDLDQDGYNDVAIGAPFGGQTQQGVVFVYPGGPKGLGSKPSQVLLPLWQPGHSPDFFGFALRGARDLDNNGYPDLIVGAFGVDKAVVYRGRPIISASASLSIFPAMFNPEERSCNLEGNPMSCINLSFCLNASGKHVPDSIGFTVELQLDWQKQKGGIRRALFLASQQASYTKTLLIQNGAHEDCQEMKIYLRNESEFRDKLSPIHIALNFSLDSKAPPDTYGLRPVLHYQSRSRIEDKAQILLDCGEDNICVPDLQLEVFGEQNQVFLGDKNALNLTFHAQNLGEGGAYEAELRVIAPPEAEYSGLVRHPGNFSSLSCDYFAVNQSRQLVCDLGNPMKAGASLWGGLRFTVPHLRDNKKNIQFDFQIHSKNLNNSQSEMVSFLLSVEAQAQVSLNWVSKPETVLFPIGGWQPQDLPEEENSIGPEVQHVYELINHGPSSISRGILKLSCPLALDGQQLINVTSISGLSNCTTSHSPNSQDLKLDPQEPQHRPQKWEALSRGSTPVPRILKCPDVECFELRCELDQLHRQESRSLQLNFRVWSKTFQQWEHQPATLQCQAVYEALKMPYRIPPRQLPRKELQAVTAVQWTKAEGNQGVPLWIIILAVLLGLLLLGLLIYVLYKLGFFKRSLPYGTAMEKAQLKPPATSDA</sequence>
<dbReference type="InterPro" id="IPR013517">
    <property type="entry name" value="FG-GAP"/>
</dbReference>
<dbReference type="GO" id="GO:0014850">
    <property type="term" value="P:response to muscle activity"/>
    <property type="evidence" value="ECO:0007669"/>
    <property type="project" value="Ensembl"/>
</dbReference>
<dbReference type="InterPro" id="IPR013519">
    <property type="entry name" value="Int_alpha_beta-p"/>
</dbReference>
<keyword evidence="6" id="KW-0732">Signal</keyword>
<dbReference type="FunFam" id="1.20.5.930:FF:000001">
    <property type="entry name" value="Integrin subunit alpha V"/>
    <property type="match status" value="1"/>
</dbReference>
<gene>
    <name evidence="22" type="primary">ITGA5</name>
</gene>
<dbReference type="GO" id="GO:0007157">
    <property type="term" value="P:heterophilic cell-cell adhesion via plasma membrane cell adhesion molecules"/>
    <property type="evidence" value="ECO:0007669"/>
    <property type="project" value="Ensembl"/>
</dbReference>
<keyword evidence="4 17" id="KW-0812">Transmembrane</keyword>
<dbReference type="Gene3D" id="2.60.40.1460">
    <property type="entry name" value="Integrin domains. Chain A, domain 2"/>
    <property type="match status" value="1"/>
</dbReference>
<dbReference type="Gene3D" id="2.60.40.1510">
    <property type="entry name" value="ntegrin, alpha v. Chain A, domain 3"/>
    <property type="match status" value="1"/>
</dbReference>
<dbReference type="GO" id="GO:0045202">
    <property type="term" value="C:synapse"/>
    <property type="evidence" value="ECO:0007669"/>
    <property type="project" value="Ensembl"/>
</dbReference>
<dbReference type="Pfam" id="PF20805">
    <property type="entry name" value="Integrin_A_Ig_2"/>
    <property type="match status" value="1"/>
</dbReference>
<dbReference type="Pfam" id="PF08441">
    <property type="entry name" value="Integrin_A_Ig_1"/>
    <property type="match status" value="1"/>
</dbReference>
<evidence type="ECO:0000256" key="3">
    <source>
        <dbReference type="ARBA" id="ARBA00022685"/>
    </source>
</evidence>
<dbReference type="GO" id="GO:0001525">
    <property type="term" value="P:angiogenesis"/>
    <property type="evidence" value="ECO:0007669"/>
    <property type="project" value="TreeGrafter"/>
</dbReference>
<dbReference type="Ensembl" id="ENSSHAT00000013085.2">
    <property type="protein sequence ID" value="ENSSHAP00000012979.2"/>
    <property type="gene ID" value="ENSSHAG00000011104.2"/>
</dbReference>
<feature type="repeat" description="FG-GAP" evidence="16">
    <location>
        <begin position="253"/>
        <end position="305"/>
    </location>
</feature>
<evidence type="ECO:0000256" key="9">
    <source>
        <dbReference type="ARBA" id="ARBA00022889"/>
    </source>
</evidence>
<keyword evidence="14 17" id="KW-0675">Receptor</keyword>
<dbReference type="eggNOG" id="KOG3637">
    <property type="taxonomic scope" value="Eukaryota"/>
</dbReference>
<feature type="repeat" description="FG-GAP" evidence="16">
    <location>
        <begin position="187"/>
        <end position="248"/>
    </location>
</feature>
<dbReference type="Proteomes" id="UP000007648">
    <property type="component" value="Unassembled WGS sequence"/>
</dbReference>
<dbReference type="Pfam" id="PF01839">
    <property type="entry name" value="FG-GAP"/>
    <property type="match status" value="3"/>
</dbReference>